<protein>
    <submittedName>
        <fullName evidence="2">Uncharacterized protein</fullName>
    </submittedName>
</protein>
<dbReference type="Proteomes" id="UP001202328">
    <property type="component" value="Unassembled WGS sequence"/>
</dbReference>
<feature type="region of interest" description="Disordered" evidence="1">
    <location>
        <begin position="1"/>
        <end position="22"/>
    </location>
</feature>
<dbReference type="EMBL" id="JAJJMB010003726">
    <property type="protein sequence ID" value="KAI3945709.1"/>
    <property type="molecule type" value="Genomic_DNA"/>
</dbReference>
<comment type="caution">
    <text evidence="2">The sequence shown here is derived from an EMBL/GenBank/DDBJ whole genome shotgun (WGS) entry which is preliminary data.</text>
</comment>
<sequence length="134" mass="14975">MMPQAPSPAPLQPNLHALGPFVEPEYDDDYYEEMIRSVDFKDPDPEWSNWGSNPFGSPASSDQNKSAISFFDGEGYQQEGFHSDSSSDSARTISEAWLVEANNILEDPVNKLMPLPPSQPDELQQPFSHSIFLV</sequence>
<keyword evidence="3" id="KW-1185">Reference proteome</keyword>
<dbReference type="AlphaFoldDB" id="A0AAD4TA72"/>
<gene>
    <name evidence="2" type="ORF">MKW98_022983</name>
</gene>
<feature type="region of interest" description="Disordered" evidence="1">
    <location>
        <begin position="47"/>
        <end position="88"/>
    </location>
</feature>
<name>A0AAD4TA72_9MAGN</name>
<evidence type="ECO:0000313" key="2">
    <source>
        <dbReference type="EMBL" id="KAI3945709.1"/>
    </source>
</evidence>
<evidence type="ECO:0000313" key="3">
    <source>
        <dbReference type="Proteomes" id="UP001202328"/>
    </source>
</evidence>
<proteinExistence type="predicted"/>
<reference evidence="2" key="1">
    <citation type="submission" date="2022-04" db="EMBL/GenBank/DDBJ databases">
        <title>A functionally conserved STORR gene fusion in Papaver species that diverged 16.8 million years ago.</title>
        <authorList>
            <person name="Catania T."/>
        </authorList>
    </citation>
    <scope>NUCLEOTIDE SEQUENCE</scope>
    <source>
        <strain evidence="2">S-188037</strain>
    </source>
</reference>
<organism evidence="2 3">
    <name type="scientific">Papaver atlanticum</name>
    <dbReference type="NCBI Taxonomy" id="357466"/>
    <lineage>
        <taxon>Eukaryota</taxon>
        <taxon>Viridiplantae</taxon>
        <taxon>Streptophyta</taxon>
        <taxon>Embryophyta</taxon>
        <taxon>Tracheophyta</taxon>
        <taxon>Spermatophyta</taxon>
        <taxon>Magnoliopsida</taxon>
        <taxon>Ranunculales</taxon>
        <taxon>Papaveraceae</taxon>
        <taxon>Papaveroideae</taxon>
        <taxon>Papaver</taxon>
    </lineage>
</organism>
<evidence type="ECO:0000256" key="1">
    <source>
        <dbReference type="SAM" id="MobiDB-lite"/>
    </source>
</evidence>
<feature type="compositionally biased region" description="Pro residues" evidence="1">
    <location>
        <begin position="1"/>
        <end position="11"/>
    </location>
</feature>
<feature type="compositionally biased region" description="Polar residues" evidence="1">
    <location>
        <begin position="49"/>
        <end position="67"/>
    </location>
</feature>
<accession>A0AAD4TA72</accession>